<dbReference type="GO" id="GO:0004497">
    <property type="term" value="F:monooxygenase activity"/>
    <property type="evidence" value="ECO:0007669"/>
    <property type="project" value="UniProtKB-KW"/>
</dbReference>
<evidence type="ECO:0000313" key="5">
    <source>
        <dbReference type="EMBL" id="SCY69057.1"/>
    </source>
</evidence>
<dbReference type="AlphaFoldDB" id="A0A098GG16"/>
<dbReference type="RefSeq" id="WP_045099258.1">
    <property type="nucleotide sequence ID" value="NZ_CP020614.1"/>
</dbReference>
<sequence>MRVLIIGAGIAGLSLAGLLKQRGVTPFVIDRATSLDDVGYMLGLYPTGANVLRALDCYDQYLECSVAGEWYQAYTSEGKLLKQFSFSPIVRKYGPYQLISRYELLNLIHKSCGDLAIQFNTQIDSLHQNEHEVTVRFSNKTEGTFDLVVGADGLHSQTRSLILTNDQYQYFDTGWGGWVWWSKENSATTHTIQEFWGAGRFFGTYPVKGKVGLIAAVNCPTAEVALQGISRARYIEKKFSTLLQKYPHFFENLPADDASIFFWPLNDQRSMTWHSNRVVLLGDSAAAFLPTAGVGASMALESAAVLNDMLSRTGVEFIPHTLMLFEKRRRARVERAQNDSRRLAKMMFVNSTIGAVCRNFLTQTMPVESLIKSIIKGFDEPI</sequence>
<reference evidence="6" key="1">
    <citation type="submission" date="2014-09" db="EMBL/GenBank/DDBJ databases">
        <authorList>
            <person name="Gomez-Valero L."/>
        </authorList>
    </citation>
    <scope>NUCLEOTIDE SEQUENCE [LARGE SCALE GENOMIC DNA]</scope>
    <source>
        <strain evidence="6">ATCC33218</strain>
    </source>
</reference>
<reference evidence="5 7" key="3">
    <citation type="submission" date="2016-10" db="EMBL/GenBank/DDBJ databases">
        <authorList>
            <person name="Varghese N."/>
            <person name="Submissions S."/>
        </authorList>
    </citation>
    <scope>NUCLEOTIDE SEQUENCE [LARGE SCALE GENOMIC DNA]</scope>
    <source>
        <strain evidence="5 7">ATCC 33218</strain>
    </source>
</reference>
<name>A0A098GG16_LEGMI</name>
<dbReference type="InterPro" id="IPR002938">
    <property type="entry name" value="FAD-bd"/>
</dbReference>
<evidence type="ECO:0000313" key="6">
    <source>
        <dbReference type="Proteomes" id="UP000032414"/>
    </source>
</evidence>
<dbReference type="KEGG" id="tmc:LMI_1626"/>
<feature type="domain" description="FAD-binding" evidence="3">
    <location>
        <begin position="2"/>
        <end position="312"/>
    </location>
</feature>
<keyword evidence="1" id="KW-0560">Oxidoreductase</keyword>
<dbReference type="Gene3D" id="3.50.50.60">
    <property type="entry name" value="FAD/NAD(P)-binding domain"/>
    <property type="match status" value="1"/>
</dbReference>
<evidence type="ECO:0000313" key="7">
    <source>
        <dbReference type="Proteomes" id="UP000182998"/>
    </source>
</evidence>
<keyword evidence="2" id="KW-0503">Monooxygenase</keyword>
<dbReference type="EMBL" id="FMVN01000014">
    <property type="protein sequence ID" value="SCY69057.1"/>
    <property type="molecule type" value="Genomic_DNA"/>
</dbReference>
<dbReference type="EMBL" id="LN614830">
    <property type="protein sequence ID" value="CEG60925.1"/>
    <property type="molecule type" value="Genomic_DNA"/>
</dbReference>
<protein>
    <submittedName>
        <fullName evidence="5">2-polyprenyl-6-methoxyphenol hydroxylase</fullName>
    </submittedName>
</protein>
<evidence type="ECO:0000256" key="2">
    <source>
        <dbReference type="ARBA" id="ARBA00023033"/>
    </source>
</evidence>
<keyword evidence="7" id="KW-1185">Reference proteome</keyword>
<dbReference type="GO" id="GO:0071949">
    <property type="term" value="F:FAD binding"/>
    <property type="evidence" value="ECO:0007669"/>
    <property type="project" value="InterPro"/>
</dbReference>
<dbReference type="Proteomes" id="UP000182998">
    <property type="component" value="Unassembled WGS sequence"/>
</dbReference>
<dbReference type="InterPro" id="IPR050493">
    <property type="entry name" value="FAD-dep_Monooxygenase_BioMet"/>
</dbReference>
<organism evidence="4 6">
    <name type="scientific">Legionella micdadei</name>
    <name type="common">Tatlockia micdadei</name>
    <dbReference type="NCBI Taxonomy" id="451"/>
    <lineage>
        <taxon>Bacteria</taxon>
        <taxon>Pseudomonadati</taxon>
        <taxon>Pseudomonadota</taxon>
        <taxon>Gammaproteobacteria</taxon>
        <taxon>Legionellales</taxon>
        <taxon>Legionellaceae</taxon>
        <taxon>Legionella</taxon>
    </lineage>
</organism>
<dbReference type="PRINTS" id="PR00420">
    <property type="entry name" value="RNGMNOXGNASE"/>
</dbReference>
<dbReference type="PANTHER" id="PTHR13789">
    <property type="entry name" value="MONOOXYGENASE"/>
    <property type="match status" value="1"/>
</dbReference>
<dbReference type="InterPro" id="IPR036188">
    <property type="entry name" value="FAD/NAD-bd_sf"/>
</dbReference>
<dbReference type="HOGENOM" id="CLU_009665_1_0_6"/>
<dbReference type="STRING" id="451.B6N58_07470"/>
<dbReference type="SUPFAM" id="SSF51905">
    <property type="entry name" value="FAD/NAD(P)-binding domain"/>
    <property type="match status" value="1"/>
</dbReference>
<dbReference type="PATRIC" id="fig|451.8.peg.2002"/>
<accession>A0A098GG16</accession>
<evidence type="ECO:0000259" key="3">
    <source>
        <dbReference type="Pfam" id="PF01494"/>
    </source>
</evidence>
<dbReference type="PANTHER" id="PTHR13789:SF309">
    <property type="entry name" value="PUTATIVE (AFU_ORTHOLOGUE AFUA_6G14510)-RELATED"/>
    <property type="match status" value="1"/>
</dbReference>
<evidence type="ECO:0000313" key="4">
    <source>
        <dbReference type="EMBL" id="CEG60925.1"/>
    </source>
</evidence>
<reference evidence="4" key="2">
    <citation type="submission" date="2014-09" db="EMBL/GenBank/DDBJ databases">
        <authorList>
            <person name="GOMEZ-VALERO Laura"/>
        </authorList>
    </citation>
    <scope>NUCLEOTIDE SEQUENCE</scope>
    <source>
        <strain evidence="4">ATCC33218</strain>
    </source>
</reference>
<dbReference type="Pfam" id="PF01494">
    <property type="entry name" value="FAD_binding_3"/>
    <property type="match status" value="1"/>
</dbReference>
<dbReference type="Proteomes" id="UP000032414">
    <property type="component" value="Chromosome I"/>
</dbReference>
<evidence type="ECO:0000256" key="1">
    <source>
        <dbReference type="ARBA" id="ARBA00023002"/>
    </source>
</evidence>
<gene>
    <name evidence="4" type="ORF">LMI_1626</name>
    <name evidence="5" type="ORF">SAMN02982997_02499</name>
</gene>
<proteinExistence type="predicted"/>